<dbReference type="Proteomes" id="UP001176021">
    <property type="component" value="Unassembled WGS sequence"/>
</dbReference>
<dbReference type="RefSeq" id="WP_302048739.1">
    <property type="nucleotide sequence ID" value="NZ_JAMJEV010000008.1"/>
</dbReference>
<dbReference type="EMBL" id="JAMJEV010000008">
    <property type="protein sequence ID" value="MDO0823318.1"/>
    <property type="molecule type" value="Genomic_DNA"/>
</dbReference>
<organism evidence="2 3">
    <name type="scientific">Desulfosporosinus nitroreducens</name>
    <dbReference type="NCBI Taxonomy" id="2018668"/>
    <lineage>
        <taxon>Bacteria</taxon>
        <taxon>Bacillati</taxon>
        <taxon>Bacillota</taxon>
        <taxon>Clostridia</taxon>
        <taxon>Eubacteriales</taxon>
        <taxon>Desulfitobacteriaceae</taxon>
        <taxon>Desulfosporosinus</taxon>
    </lineage>
</organism>
<evidence type="ECO:0000256" key="1">
    <source>
        <dbReference type="SAM" id="MobiDB-lite"/>
    </source>
</evidence>
<feature type="region of interest" description="Disordered" evidence="1">
    <location>
        <begin position="121"/>
        <end position="169"/>
    </location>
</feature>
<name>A0ABT8QPP3_9FIRM</name>
<comment type="caution">
    <text evidence="2">The sequence shown here is derived from an EMBL/GenBank/DDBJ whole genome shotgun (WGS) entry which is preliminary data.</text>
</comment>
<sequence length="295" mass="34158">MPRRIINAIYREGETEEIVLLSQMNESVYQNKYKGFLFCPNKECKARIVFATGEKRTYFRTWKSKVVNEEIMDEHIEDCPYFVEHNLVDKPLRRRDESLLYKLSSDHINRVLKKSFDRQFNPSKLQNRGKSKDGEKGASSRVRSERRQVPQGSAGLGSDGALDKAEREPSVFTKSVDDIIEADYGTVQCVDGFADKLIFGNDYPYILLTTKNDKKARIVFTEAFAANNDAQYKNLVVYEKYIDYLSENEPKPFCSCIGKVTKDNFGVTVNIEDYIALRINNKNYYQIIRDINKIK</sequence>
<reference evidence="2" key="1">
    <citation type="submission" date="2022-05" db="EMBL/GenBank/DDBJ databases">
        <title>Expanded diversity of anoxic marine methylotrophy in a Black Sea sulfate reducing microorganism.</title>
        <authorList>
            <person name="Fischer P.Q."/>
            <person name="Stams A.J.M."/>
            <person name="Villanueva L."/>
            <person name="Sousa D.Z."/>
        </authorList>
    </citation>
    <scope>NUCLEOTIDE SEQUENCE</scope>
    <source>
        <strain evidence="2">P130</strain>
    </source>
</reference>
<proteinExistence type="predicted"/>
<keyword evidence="3" id="KW-1185">Reference proteome</keyword>
<feature type="compositionally biased region" description="Basic and acidic residues" evidence="1">
    <location>
        <begin position="130"/>
        <end position="148"/>
    </location>
</feature>
<evidence type="ECO:0000313" key="3">
    <source>
        <dbReference type="Proteomes" id="UP001176021"/>
    </source>
</evidence>
<accession>A0ABT8QPP3</accession>
<protein>
    <submittedName>
        <fullName evidence="2">Uncharacterized protein</fullName>
    </submittedName>
</protein>
<gene>
    <name evidence="2" type="ORF">M8H41_10685</name>
</gene>
<evidence type="ECO:0000313" key="2">
    <source>
        <dbReference type="EMBL" id="MDO0823318.1"/>
    </source>
</evidence>